<dbReference type="InterPro" id="IPR020821">
    <property type="entry name" value="ENPP1-3/EXOG-like_nuc-like"/>
</dbReference>
<dbReference type="GO" id="GO:0004519">
    <property type="term" value="F:endonuclease activity"/>
    <property type="evidence" value="ECO:0007669"/>
    <property type="project" value="TreeGrafter"/>
</dbReference>
<dbReference type="SMART" id="SM00477">
    <property type="entry name" value="NUC"/>
    <property type="match status" value="1"/>
</dbReference>
<comment type="caution">
    <text evidence="4">The sequence shown here is derived from an EMBL/GenBank/DDBJ whole genome shotgun (WGS) entry which is preliminary data.</text>
</comment>
<dbReference type="RefSeq" id="WP_086720900.1">
    <property type="nucleotide sequence ID" value="NZ_BLAG01000007.1"/>
</dbReference>
<dbReference type="GeneID" id="96755568"/>
<name>A0A5J4LBS0_9ACTN</name>
<dbReference type="Proteomes" id="UP000325598">
    <property type="component" value="Unassembled WGS sequence"/>
</dbReference>
<keyword evidence="5" id="KW-1185">Reference proteome</keyword>
<feature type="binding site" evidence="1">
    <location>
        <position position="157"/>
    </location>
    <ligand>
        <name>Mg(2+)</name>
        <dbReference type="ChEBI" id="CHEBI:18420"/>
        <note>catalytic</note>
    </ligand>
</feature>
<dbReference type="Gene3D" id="3.40.570.10">
    <property type="entry name" value="Extracellular Endonuclease, subunit A"/>
    <property type="match status" value="1"/>
</dbReference>
<feature type="domain" description="ENPP1-3/EXOG-like endonuclease/phosphodiesterase" evidence="2">
    <location>
        <begin position="54"/>
        <end position="278"/>
    </location>
</feature>
<feature type="domain" description="DNA/RNA non-specific endonuclease/pyrophosphatase/phosphodiesterase" evidence="3">
    <location>
        <begin position="53"/>
        <end position="278"/>
    </location>
</feature>
<evidence type="ECO:0000256" key="1">
    <source>
        <dbReference type="PIRSR" id="PIRSR640255-2"/>
    </source>
</evidence>
<evidence type="ECO:0000259" key="2">
    <source>
        <dbReference type="SMART" id="SM00477"/>
    </source>
</evidence>
<dbReference type="InterPro" id="IPR001604">
    <property type="entry name" value="Endo_G_ENPP1-like_dom"/>
</dbReference>
<accession>A0A5J4LBS0</accession>
<proteinExistence type="predicted"/>
<dbReference type="InterPro" id="IPR044925">
    <property type="entry name" value="His-Me_finger_sf"/>
</dbReference>
<gene>
    <name evidence="4" type="ORF">San01_25510</name>
</gene>
<dbReference type="InterPro" id="IPR040255">
    <property type="entry name" value="Non-specific_endonuclease"/>
</dbReference>
<dbReference type="InterPro" id="IPR044929">
    <property type="entry name" value="DNA/RNA_non-sp_Endonuclease_sf"/>
</dbReference>
<dbReference type="OrthoDB" id="104542at2"/>
<evidence type="ECO:0000313" key="5">
    <source>
        <dbReference type="Proteomes" id="UP000325598"/>
    </source>
</evidence>
<dbReference type="PANTHER" id="PTHR13966:SF5">
    <property type="entry name" value="ENDONUCLEASE G, MITOCHONDRIAL"/>
    <property type="match status" value="1"/>
</dbReference>
<dbReference type="SMART" id="SM00892">
    <property type="entry name" value="Endonuclease_NS"/>
    <property type="match status" value="1"/>
</dbReference>
<protein>
    <recommendedName>
        <fullName evidence="6">Endonuclease</fullName>
    </recommendedName>
</protein>
<dbReference type="SUPFAM" id="SSF54060">
    <property type="entry name" value="His-Me finger endonucleases"/>
    <property type="match status" value="1"/>
</dbReference>
<dbReference type="GO" id="GO:0003676">
    <property type="term" value="F:nucleic acid binding"/>
    <property type="evidence" value="ECO:0007669"/>
    <property type="project" value="InterPro"/>
</dbReference>
<dbReference type="GO" id="GO:0016787">
    <property type="term" value="F:hydrolase activity"/>
    <property type="evidence" value="ECO:0007669"/>
    <property type="project" value="InterPro"/>
</dbReference>
<evidence type="ECO:0000313" key="4">
    <source>
        <dbReference type="EMBL" id="GES30064.1"/>
    </source>
</evidence>
<dbReference type="Pfam" id="PF01223">
    <property type="entry name" value="Endonuclease_NS"/>
    <property type="match status" value="1"/>
</dbReference>
<sequence>MIPSDAPRAAGALAGTAPGPALAGRTGYDPQFLGVPVPLPMPVDPAVETVVLPYTHFTVVLRPDRRMAAAAAVCIDGARRPADGPAAEVPPEGGWRCDPRLAGDRQAGDAVYRDNSLDKGQLVHPLAPGWGGAAEADRARADTFHYPNAAPQADVVNRARQVWQGLEKHLLDHAARHDRRLAVLTGPVLHDSDPPYRGVQVPLRFWKVAAFRRPDGVPAATAYVLDQSPDLIWDAERALAGATPGAPPPLGAFRTFQVPVTDVAELTSLDLGPLPAADLLPAARTPQERWRRLRSLDDIVLRHR</sequence>
<dbReference type="GO" id="GO:0046872">
    <property type="term" value="F:metal ion binding"/>
    <property type="evidence" value="ECO:0007669"/>
    <property type="project" value="UniProtKB-KW"/>
</dbReference>
<reference evidence="4 5" key="1">
    <citation type="submission" date="2019-10" db="EMBL/GenBank/DDBJ databases">
        <title>Whole genome shotgun sequence of Streptomyces angustmyceticus NBRC 3934.</title>
        <authorList>
            <person name="Hosoyama A."/>
            <person name="Ichikawa N."/>
            <person name="Kimura A."/>
            <person name="Kitahashi Y."/>
            <person name="Komaki H."/>
            <person name="Uohara A."/>
        </authorList>
    </citation>
    <scope>NUCLEOTIDE SEQUENCE [LARGE SCALE GENOMIC DNA]</scope>
    <source>
        <strain evidence="4 5">NBRC 3934</strain>
    </source>
</reference>
<organism evidence="4 5">
    <name type="scientific">Streptomyces angustmyceticus</name>
    <dbReference type="NCBI Taxonomy" id="285578"/>
    <lineage>
        <taxon>Bacteria</taxon>
        <taxon>Bacillati</taxon>
        <taxon>Actinomycetota</taxon>
        <taxon>Actinomycetes</taxon>
        <taxon>Kitasatosporales</taxon>
        <taxon>Streptomycetaceae</taxon>
        <taxon>Streptomyces</taxon>
    </lineage>
</organism>
<evidence type="ECO:0000259" key="3">
    <source>
        <dbReference type="SMART" id="SM00892"/>
    </source>
</evidence>
<dbReference type="AlphaFoldDB" id="A0A5J4LBS0"/>
<keyword evidence="1" id="KW-0479">Metal-binding</keyword>
<dbReference type="PANTHER" id="PTHR13966">
    <property type="entry name" value="ENDONUCLEASE RELATED"/>
    <property type="match status" value="1"/>
</dbReference>
<dbReference type="EMBL" id="BLAG01000007">
    <property type="protein sequence ID" value="GES30064.1"/>
    <property type="molecule type" value="Genomic_DNA"/>
</dbReference>
<evidence type="ECO:0008006" key="6">
    <source>
        <dbReference type="Google" id="ProtNLM"/>
    </source>
</evidence>